<evidence type="ECO:0000259" key="2">
    <source>
        <dbReference type="SMART" id="SM00858"/>
    </source>
</evidence>
<dbReference type="InterPro" id="IPR017592">
    <property type="entry name" value="Pilus_assmbl_Flp-typ_CpaB"/>
</dbReference>
<feature type="compositionally biased region" description="Polar residues" evidence="1">
    <location>
        <begin position="282"/>
        <end position="293"/>
    </location>
</feature>
<dbReference type="SMART" id="SM00858">
    <property type="entry name" value="SAF"/>
    <property type="match status" value="1"/>
</dbReference>
<keyword evidence="4" id="KW-1185">Reference proteome</keyword>
<dbReference type="Proteomes" id="UP000193200">
    <property type="component" value="Unassembled WGS sequence"/>
</dbReference>
<feature type="region of interest" description="Disordered" evidence="1">
    <location>
        <begin position="267"/>
        <end position="298"/>
    </location>
</feature>
<evidence type="ECO:0000256" key="1">
    <source>
        <dbReference type="SAM" id="MobiDB-lite"/>
    </source>
</evidence>
<accession>A0A1Y5SFI1</accession>
<name>A0A1Y5SFI1_9PROT</name>
<dbReference type="RefSeq" id="WP_085882689.1">
    <property type="nucleotide sequence ID" value="NZ_FWFR01000001.1"/>
</dbReference>
<dbReference type="AlphaFoldDB" id="A0A1Y5SFI1"/>
<proteinExistence type="predicted"/>
<evidence type="ECO:0000313" key="3">
    <source>
        <dbReference type="EMBL" id="SLN36491.1"/>
    </source>
</evidence>
<dbReference type="InterPro" id="IPR013974">
    <property type="entry name" value="SAF"/>
</dbReference>
<dbReference type="Pfam" id="PF08666">
    <property type="entry name" value="SAF"/>
    <property type="match status" value="1"/>
</dbReference>
<organism evidence="3 4">
    <name type="scientific">Oceanibacterium hippocampi</name>
    <dbReference type="NCBI Taxonomy" id="745714"/>
    <lineage>
        <taxon>Bacteria</taxon>
        <taxon>Pseudomonadati</taxon>
        <taxon>Pseudomonadota</taxon>
        <taxon>Alphaproteobacteria</taxon>
        <taxon>Sneathiellales</taxon>
        <taxon>Sneathiellaceae</taxon>
        <taxon>Oceanibacterium</taxon>
    </lineage>
</organism>
<dbReference type="Pfam" id="PF16976">
    <property type="entry name" value="RcpC"/>
    <property type="match status" value="1"/>
</dbReference>
<sequence>MVRKLILLVFALIIVGGGVQVARLTLFKKAPAPSGPVAAPVKEINTQVLVAAKQLPIGVLLRDEHMRWQDWPEDAEIPDIYVVNKRRKMDEFLGTVVRRNVVAGEPITDQHVVKPGQSGFLAAALEPGMRAVSVPINATTGIAGFVFPGDRVDLILTQGFETPDDPDRVSRLASETILSDLRVLAMDQKTDENVEEPEVARVVTLEVSPEGAEVIAVAADLGRLSLSLRSLRREEIEGPTLASAADGTAVAPVAGDDALRQIAPGLRPQKERKRTFTRDSDASQVLNPPTTKDAQIRKVQVVRANELKEEEFKRGAR</sequence>
<feature type="domain" description="SAF" evidence="2">
    <location>
        <begin position="46"/>
        <end position="113"/>
    </location>
</feature>
<protein>
    <submittedName>
        <fullName evidence="3">SAF domain protein</fullName>
    </submittedName>
</protein>
<gene>
    <name evidence="3" type="ORF">OCH7691_01477</name>
</gene>
<dbReference type="InterPro" id="IPR031571">
    <property type="entry name" value="RcpC_dom"/>
</dbReference>
<dbReference type="EMBL" id="FWFR01000001">
    <property type="protein sequence ID" value="SLN36491.1"/>
    <property type="molecule type" value="Genomic_DNA"/>
</dbReference>
<dbReference type="NCBIfam" id="TIGR03177">
    <property type="entry name" value="pilus_cpaB"/>
    <property type="match status" value="1"/>
</dbReference>
<dbReference type="InParanoid" id="A0A1Y5SFI1"/>
<evidence type="ECO:0000313" key="4">
    <source>
        <dbReference type="Proteomes" id="UP000193200"/>
    </source>
</evidence>
<reference evidence="3 4" key="1">
    <citation type="submission" date="2017-03" db="EMBL/GenBank/DDBJ databases">
        <authorList>
            <person name="Afonso C.L."/>
            <person name="Miller P.J."/>
            <person name="Scott M.A."/>
            <person name="Spackman E."/>
            <person name="Goraichik I."/>
            <person name="Dimitrov K.M."/>
            <person name="Suarez D.L."/>
            <person name="Swayne D.E."/>
        </authorList>
    </citation>
    <scope>NUCLEOTIDE SEQUENCE [LARGE SCALE GENOMIC DNA]</scope>
    <source>
        <strain evidence="3 4">CECT 7691</strain>
    </source>
</reference>
<dbReference type="CDD" id="cd11614">
    <property type="entry name" value="SAF_CpaB_FlgA_like"/>
    <property type="match status" value="1"/>
</dbReference>
<dbReference type="OrthoDB" id="163768at2"/>